<feature type="compositionally biased region" description="Pro residues" evidence="5">
    <location>
        <begin position="988"/>
        <end position="997"/>
    </location>
</feature>
<gene>
    <name evidence="7" type="ORF">BOTBODRAFT_192476</name>
</gene>
<dbReference type="GO" id="GO:0001725">
    <property type="term" value="C:stress fiber"/>
    <property type="evidence" value="ECO:0007669"/>
    <property type="project" value="TreeGrafter"/>
</dbReference>
<feature type="region of interest" description="Disordered" evidence="5">
    <location>
        <begin position="1"/>
        <end position="1210"/>
    </location>
</feature>
<feature type="compositionally biased region" description="Pro residues" evidence="5">
    <location>
        <begin position="1006"/>
        <end position="1016"/>
    </location>
</feature>
<evidence type="ECO:0000256" key="5">
    <source>
        <dbReference type="SAM" id="MobiDB-lite"/>
    </source>
</evidence>
<reference evidence="8" key="1">
    <citation type="journal article" date="2014" name="Proc. Natl. Acad. Sci. U.S.A.">
        <title>Extensive sampling of basidiomycete genomes demonstrates inadequacy of the white-rot/brown-rot paradigm for wood decay fungi.</title>
        <authorList>
            <person name="Riley R."/>
            <person name="Salamov A.A."/>
            <person name="Brown D.W."/>
            <person name="Nagy L.G."/>
            <person name="Floudas D."/>
            <person name="Held B.W."/>
            <person name="Levasseur A."/>
            <person name="Lombard V."/>
            <person name="Morin E."/>
            <person name="Otillar R."/>
            <person name="Lindquist E.A."/>
            <person name="Sun H."/>
            <person name="LaButti K.M."/>
            <person name="Schmutz J."/>
            <person name="Jabbour D."/>
            <person name="Luo H."/>
            <person name="Baker S.E."/>
            <person name="Pisabarro A.G."/>
            <person name="Walton J.D."/>
            <person name="Blanchette R.A."/>
            <person name="Henrissat B."/>
            <person name="Martin F."/>
            <person name="Cullen D."/>
            <person name="Hibbett D.S."/>
            <person name="Grigoriev I.V."/>
        </authorList>
    </citation>
    <scope>NUCLEOTIDE SEQUENCE [LARGE SCALE GENOMIC DNA]</scope>
    <source>
        <strain evidence="8">FD-172 SS1</strain>
    </source>
</reference>
<dbReference type="GO" id="GO:0003779">
    <property type="term" value="F:actin binding"/>
    <property type="evidence" value="ECO:0007669"/>
    <property type="project" value="TreeGrafter"/>
</dbReference>
<feature type="compositionally biased region" description="Polar residues" evidence="5">
    <location>
        <begin position="684"/>
        <end position="693"/>
    </location>
</feature>
<dbReference type="GO" id="GO:0030036">
    <property type="term" value="P:actin cytoskeleton organization"/>
    <property type="evidence" value="ECO:0007669"/>
    <property type="project" value="TreeGrafter"/>
</dbReference>
<keyword evidence="1 4" id="KW-0479">Metal-binding</keyword>
<feature type="domain" description="LIM zinc-binding" evidence="6">
    <location>
        <begin position="1424"/>
        <end position="1506"/>
    </location>
</feature>
<evidence type="ECO:0000256" key="3">
    <source>
        <dbReference type="ARBA" id="ARBA00023038"/>
    </source>
</evidence>
<evidence type="ECO:0000256" key="1">
    <source>
        <dbReference type="ARBA" id="ARBA00022723"/>
    </source>
</evidence>
<dbReference type="PROSITE" id="PS00478">
    <property type="entry name" value="LIM_DOMAIN_1"/>
    <property type="match status" value="1"/>
</dbReference>
<sequence length="1508" mass="162658">MSYYYPPPHPHPHPHPQAQPQHAYQLPPSPQRQYPQRQPTYPPPSTAAYPAQQHPGYPAQRQHPQAQAYYAPQHQRPPLPQQQYAPPAHHGPHHQQPGAAFQPPHMIQHQGQQLPPGQYPPAHLNHSHPSLARSPTTHTQASSVPSRPGASYSAPPPRNSPSPIPFLPPSPSSVSLPMFPSPIPANQRPGTPEPNTTAFLPLAPSQPPMSQQSPGRARSGTMPNPSAYSAPPATAPAIAAAPLQHRPSQAQSRRPLPSPSPSPASRPQSVAPASSPAIVRGQTTRVRPVSMANITIPAVSPNRSPSPAPQAPQSQKTHTSTPSHRPVSMSSFPNLPNLSGASSALKRAPTAGRPLPSAPGGGVSASPVPPAPRNNPPATEKPLPPTRMPVSLSDPSPSPSPAPSATSSSVSSSRPASRSSTPLKPGTNIPNWRRTLSSRAPPSIRSTLTSPSSSPAGSTISSTKTAPPSTTERRSPSPSKEMAQRTGRVERVDEVEEPPLPQPPAQQPAVAESKRAVSPSPPVVQRPVPPPSEAKNATPRPPSPRRPAPILNPDVEPPRAAERPARSTEGLHSHRREAAVSSDHFSEPQIAPVQASAGSSVRKGPEVNRTSNGVSERANAISSPPSAPSRNTSTIMRGSMPAASDASSPVERYPDTQDRRRRNQEQQAQSRPEQSPWDRPGWGQTEQPAQPAQSRAMKFAAMELEQEEQREGGARGGDVRGILRDLGLEGSEPARMREEMARSGGRDESELQRARREYAEREVHYTRPNGAETASLEAVDRAEDIDHEEGLERTREERRASMEIEESELQRARRVHMEREAKQRGAEEVEFEDHVERRSSEVKEERGNREREVLEQIEEEEESELQRARRQHAERERALREAGQAREVEQVHYQRGRERVREPQAARHEPSAPRSPAAAGRTWPSTVDPLLRRGEAGAPSSPAKKPIDLDLDLDDQPPAPAPKFRARSRSRPGSPSRDVTIARESGGVPPPLPPRSPSPTKSAAAPVPPPLPPRSPSPTKSGAAAAPPLPPRSGSPTKAPNANGNVPPLPPRSPSPTKVPSNAAPVHSQQGSSPLRRQLPSTPIPTASPIPPSVRSPISKSSHDVHRYSSQRGSTDPAPHKTTDARPGPAPPVLTSFGRPTPPRSASSKRGQTEQSQLTGYGNPNSVSVSVHPPAPSINVDPPKERGNARDVPSISFSTDSVAPPSPPSIMIDSAPSISFSPVPSVPSISIDVSPPPPTPSIEVSAESPTRRNTISPSSVNTSPVKDVFSPAFANIRTNGPTTPRGLRCAGCECPIVGRIVSAMGRRWHPTCFKCVDCGDLLEHVSSFEHEGKAYCHLDYHEHFAPRCYHCRTPIIDERFIVLDDPALGGKRYYHELHFFCAECGDPFLDPSRSSAAPPGTVPPKSPYLDDDDDVGFTVYQGHPYCEACHVRLRMPRCGSGARGGIVPGVGCGRSIRQEAVEALGRKWHRDCFVCESCKKPFDDPSFFQRGDHAYCDPCYRIMLKSEL</sequence>
<evidence type="ECO:0000259" key="6">
    <source>
        <dbReference type="PROSITE" id="PS50023"/>
    </source>
</evidence>
<keyword evidence="8" id="KW-1185">Reference proteome</keyword>
<feature type="compositionally biased region" description="Polar residues" evidence="5">
    <location>
        <begin position="1247"/>
        <end position="1262"/>
    </location>
</feature>
<keyword evidence="3 4" id="KW-0440">LIM domain</keyword>
<feature type="compositionally biased region" description="Low complexity" evidence="5">
    <location>
        <begin position="441"/>
        <end position="470"/>
    </location>
</feature>
<name>A0A067M688_BOTB1</name>
<feature type="compositionally biased region" description="Basic and acidic residues" evidence="5">
    <location>
        <begin position="556"/>
        <end position="578"/>
    </location>
</feature>
<evidence type="ECO:0000256" key="4">
    <source>
        <dbReference type="PROSITE-ProRule" id="PRU00125"/>
    </source>
</evidence>
<dbReference type="EMBL" id="KL198109">
    <property type="protein sequence ID" value="KDQ07347.1"/>
    <property type="molecule type" value="Genomic_DNA"/>
</dbReference>
<dbReference type="Pfam" id="PF00412">
    <property type="entry name" value="LIM"/>
    <property type="match status" value="2"/>
</dbReference>
<evidence type="ECO:0000313" key="7">
    <source>
        <dbReference type="EMBL" id="KDQ07347.1"/>
    </source>
</evidence>
<feature type="compositionally biased region" description="Polar residues" evidence="5">
    <location>
        <begin position="428"/>
        <end position="440"/>
    </location>
</feature>
<dbReference type="HOGENOM" id="CLU_248327_0_0_1"/>
<dbReference type="InterPro" id="IPR050604">
    <property type="entry name" value="PDZ-LIM_domain"/>
</dbReference>
<feature type="compositionally biased region" description="Basic and acidic residues" evidence="5">
    <location>
        <begin position="707"/>
        <end position="765"/>
    </location>
</feature>
<dbReference type="PANTHER" id="PTHR24214:SF38">
    <property type="entry name" value="PDZ AND LIM DOMAIN PROTEIN ZASP-RELATED"/>
    <property type="match status" value="1"/>
</dbReference>
<organism evidence="7 8">
    <name type="scientific">Botryobasidium botryosum (strain FD-172 SS1)</name>
    <dbReference type="NCBI Taxonomy" id="930990"/>
    <lineage>
        <taxon>Eukaryota</taxon>
        <taxon>Fungi</taxon>
        <taxon>Dikarya</taxon>
        <taxon>Basidiomycota</taxon>
        <taxon>Agaricomycotina</taxon>
        <taxon>Agaricomycetes</taxon>
        <taxon>Cantharellales</taxon>
        <taxon>Botryobasidiaceae</taxon>
        <taxon>Botryobasidium</taxon>
    </lineage>
</organism>
<feature type="compositionally biased region" description="Polar residues" evidence="5">
    <location>
        <begin position="133"/>
        <end position="145"/>
    </location>
</feature>
<feature type="compositionally biased region" description="Low complexity" evidence="5">
    <location>
        <begin position="265"/>
        <end position="277"/>
    </location>
</feature>
<feature type="domain" description="LIM zinc-binding" evidence="6">
    <location>
        <begin position="1287"/>
        <end position="1346"/>
    </location>
</feature>
<dbReference type="GO" id="GO:0031941">
    <property type="term" value="C:filamentous actin"/>
    <property type="evidence" value="ECO:0007669"/>
    <property type="project" value="TreeGrafter"/>
</dbReference>
<feature type="compositionally biased region" description="Low complexity" evidence="5">
    <location>
        <begin position="223"/>
        <end position="255"/>
    </location>
</feature>
<feature type="compositionally biased region" description="Polar residues" evidence="5">
    <location>
        <begin position="316"/>
        <end position="342"/>
    </location>
</feature>
<dbReference type="Proteomes" id="UP000027195">
    <property type="component" value="Unassembled WGS sequence"/>
</dbReference>
<feature type="compositionally biased region" description="Pro residues" evidence="5">
    <location>
        <begin position="154"/>
        <end position="171"/>
    </location>
</feature>
<feature type="compositionally biased region" description="Pro residues" evidence="5">
    <location>
        <begin position="1082"/>
        <end position="1094"/>
    </location>
</feature>
<dbReference type="SUPFAM" id="SSF57716">
    <property type="entry name" value="Glucocorticoid receptor-like (DNA-binding domain)"/>
    <property type="match status" value="3"/>
</dbReference>
<dbReference type="Gene3D" id="2.10.110.10">
    <property type="entry name" value="Cysteine Rich Protein"/>
    <property type="match status" value="3"/>
</dbReference>
<feature type="compositionally biased region" description="Low complexity" evidence="5">
    <location>
        <begin position="46"/>
        <end position="74"/>
    </location>
</feature>
<feature type="compositionally biased region" description="Low complexity" evidence="5">
    <location>
        <begin position="16"/>
        <end position="39"/>
    </location>
</feature>
<feature type="compositionally biased region" description="Low complexity" evidence="5">
    <location>
        <begin position="403"/>
        <end position="423"/>
    </location>
</feature>
<dbReference type="PANTHER" id="PTHR24214">
    <property type="entry name" value="PDZ AND LIM DOMAIN PROTEIN ZASP"/>
    <property type="match status" value="1"/>
</dbReference>
<dbReference type="InterPro" id="IPR001781">
    <property type="entry name" value="Znf_LIM"/>
</dbReference>
<feature type="compositionally biased region" description="Low complexity" evidence="5">
    <location>
        <begin position="81"/>
        <end position="100"/>
    </location>
</feature>
<dbReference type="GO" id="GO:0051371">
    <property type="term" value="F:muscle alpha-actinin binding"/>
    <property type="evidence" value="ECO:0007669"/>
    <property type="project" value="TreeGrafter"/>
</dbReference>
<feature type="compositionally biased region" description="Pro residues" evidence="5">
    <location>
        <begin position="519"/>
        <end position="532"/>
    </location>
</feature>
<feature type="region of interest" description="Disordered" evidence="5">
    <location>
        <begin position="1232"/>
        <end position="1262"/>
    </location>
</feature>
<feature type="compositionally biased region" description="Polar residues" evidence="5">
    <location>
        <begin position="1144"/>
        <end position="1163"/>
    </location>
</feature>
<dbReference type="GO" id="GO:0030695">
    <property type="term" value="F:GTPase regulator activity"/>
    <property type="evidence" value="ECO:0007669"/>
    <property type="project" value="UniProtKB-ARBA"/>
</dbReference>
<protein>
    <recommendedName>
        <fullName evidence="6">LIM zinc-binding domain-containing protein</fullName>
    </recommendedName>
</protein>
<dbReference type="CDD" id="cd08368">
    <property type="entry name" value="LIM"/>
    <property type="match status" value="3"/>
</dbReference>
<dbReference type="InParanoid" id="A0A067M688"/>
<feature type="compositionally biased region" description="Basic and acidic residues" evidence="5">
    <location>
        <begin position="778"/>
        <end position="854"/>
    </location>
</feature>
<feature type="compositionally biased region" description="Basic and acidic residues" evidence="5">
    <location>
        <begin position="864"/>
        <end position="911"/>
    </location>
</feature>
<dbReference type="STRING" id="930990.A0A067M688"/>
<evidence type="ECO:0000313" key="8">
    <source>
        <dbReference type="Proteomes" id="UP000027195"/>
    </source>
</evidence>
<accession>A0A067M688</accession>
<proteinExistence type="predicted"/>
<feature type="compositionally biased region" description="Polar residues" evidence="5">
    <location>
        <begin position="1034"/>
        <end position="1044"/>
    </location>
</feature>
<dbReference type="GO" id="GO:0046872">
    <property type="term" value="F:metal ion binding"/>
    <property type="evidence" value="ECO:0007669"/>
    <property type="project" value="UniProtKB-KW"/>
</dbReference>
<dbReference type="PROSITE" id="PS50023">
    <property type="entry name" value="LIM_DOMAIN_2"/>
    <property type="match status" value="2"/>
</dbReference>
<keyword evidence="2 4" id="KW-0862">Zinc</keyword>
<dbReference type="OrthoDB" id="15567at2759"/>
<evidence type="ECO:0000256" key="2">
    <source>
        <dbReference type="ARBA" id="ARBA00022833"/>
    </source>
</evidence>
<dbReference type="SMART" id="SM00132">
    <property type="entry name" value="LIM"/>
    <property type="match status" value="3"/>
</dbReference>